<dbReference type="InterPro" id="IPR012833">
    <property type="entry name" value="NrdD"/>
</dbReference>
<dbReference type="GO" id="GO:0031250">
    <property type="term" value="C:anaerobic ribonucleoside-triphosphate reductase complex"/>
    <property type="evidence" value="ECO:0007669"/>
    <property type="project" value="TreeGrafter"/>
</dbReference>
<dbReference type="RefSeq" id="WP_121011163.1">
    <property type="nucleotide sequence ID" value="NZ_RCCJ01000001.1"/>
</dbReference>
<reference evidence="1 2" key="1">
    <citation type="submission" date="2018-10" db="EMBL/GenBank/DDBJ databases">
        <title>Genomic Encyclopedia of Archaeal and Bacterial Type Strains, Phase II (KMG-II): from individual species to whole genera.</title>
        <authorList>
            <person name="Goeker M."/>
        </authorList>
    </citation>
    <scope>NUCLEOTIDE SEQUENCE [LARGE SCALE GENOMIC DNA]</scope>
    <source>
        <strain evidence="1 2">DSM 16510</strain>
    </source>
</reference>
<comment type="caution">
    <text evidence="1">The sequence shown here is derived from an EMBL/GenBank/DDBJ whole genome shotgun (WGS) entry which is preliminary data.</text>
</comment>
<evidence type="ECO:0000313" key="2">
    <source>
        <dbReference type="Proteomes" id="UP000267841"/>
    </source>
</evidence>
<dbReference type="Gene3D" id="3.20.70.20">
    <property type="match status" value="1"/>
</dbReference>
<organism evidence="1 2">
    <name type="scientific">Hydrogenivirga caldilitoris</name>
    <dbReference type="NCBI Taxonomy" id="246264"/>
    <lineage>
        <taxon>Bacteria</taxon>
        <taxon>Pseudomonadati</taxon>
        <taxon>Aquificota</taxon>
        <taxon>Aquificia</taxon>
        <taxon>Aquificales</taxon>
        <taxon>Aquificaceae</taxon>
        <taxon>Hydrogenivirga</taxon>
    </lineage>
</organism>
<dbReference type="GO" id="GO:0004748">
    <property type="term" value="F:ribonucleoside-diphosphate reductase activity, thioredoxin disulfide as acceptor"/>
    <property type="evidence" value="ECO:0007669"/>
    <property type="project" value="TreeGrafter"/>
</dbReference>
<keyword evidence="2" id="KW-1185">Reference proteome</keyword>
<protein>
    <submittedName>
        <fullName evidence="1">Ribonucleoside-triphosphate reductase</fullName>
    </submittedName>
</protein>
<dbReference type="SUPFAM" id="SSF51998">
    <property type="entry name" value="PFL-like glycyl radical enzymes"/>
    <property type="match status" value="1"/>
</dbReference>
<dbReference type="GO" id="GO:0009265">
    <property type="term" value="P:2'-deoxyribonucleotide biosynthetic process"/>
    <property type="evidence" value="ECO:0007669"/>
    <property type="project" value="TreeGrafter"/>
</dbReference>
<dbReference type="EMBL" id="RCCJ01000001">
    <property type="protein sequence ID" value="RLJ70826.1"/>
    <property type="molecule type" value="Genomic_DNA"/>
</dbReference>
<accession>A0A497XPC1</accession>
<sequence>MIREGNLNLIDQYLEAADLAKHNANLVYSLPAMANILSGEVMKEYMLRNILSQEERLMHEEGWWYQHQLSLLGPYCVGFSARDIATNGLTANTKVMPRSRPPKRLRNLLDQCANFICLISQEVAGAVALNDLITVASSYVWYEHRYHGRRYSLDEISHAFQSFLYNINLPFRSGNSPFTNVTLEFGKPAPSLEEEYIVVGGRILDTKYSEIPSEVYDRVALGFLQAMWEGDADGRPWTFPLITVQVTDNFNFEDPVFLEFLKNMDRHGGAYFENFLSKPFLERGLEPRNPYLQRSFCCRFQVDLGEVLRVSNTGSVFGNASGVGSIGVISINFNRLGWIHAGNRDSLFEHLEDILYKARSVLNKKREFIDSHRELYPTFFYYMKDLSTLFNTISLQGGHEGLINFGFVTRDDRGRIVEAESGLFHPEGLKFAKEVADFILSKLEEFMREDRIPWNFEYAPGETAGPKLAQKDLEFYRDIGDGRFDRYKLYRKYWLGKVNGRPPFIKGSPEGSGVFLTAGFQPPYDAPLGKQLEVSSHTQRFATGGSIQHIFLNEKPDEHSSKEFVKKLFERLPIIYITLTPTMSVCNSCEAKIVGERHECPYCGSDDTVIYSRVIGYYRPIARKVKKVDRENFIYEGEENYWQGGRRADWVTRKKANVVELMEASRWD</sequence>
<proteinExistence type="predicted"/>
<dbReference type="AlphaFoldDB" id="A0A497XPC1"/>
<dbReference type="OrthoDB" id="9804622at2"/>
<dbReference type="GO" id="GO:0008998">
    <property type="term" value="F:ribonucleoside-triphosphate reductase (thioredoxin) activity"/>
    <property type="evidence" value="ECO:0007669"/>
    <property type="project" value="InterPro"/>
</dbReference>
<dbReference type="PANTHER" id="PTHR21075">
    <property type="entry name" value="ANAEROBIC RIBONUCLEOSIDE-TRIPHOSPHATE REDUCTASE"/>
    <property type="match status" value="1"/>
</dbReference>
<dbReference type="GO" id="GO:0006260">
    <property type="term" value="P:DNA replication"/>
    <property type="evidence" value="ECO:0007669"/>
    <property type="project" value="InterPro"/>
</dbReference>
<dbReference type="PANTHER" id="PTHR21075:SF0">
    <property type="entry name" value="ANAEROBIC RIBONUCLEOSIDE-TRIPHOSPHATE REDUCTASE"/>
    <property type="match status" value="1"/>
</dbReference>
<dbReference type="Pfam" id="PF13597">
    <property type="entry name" value="NRDD"/>
    <property type="match status" value="1"/>
</dbReference>
<gene>
    <name evidence="1" type="ORF">BCF55_1109</name>
</gene>
<evidence type="ECO:0000313" key="1">
    <source>
        <dbReference type="EMBL" id="RLJ70826.1"/>
    </source>
</evidence>
<dbReference type="Proteomes" id="UP000267841">
    <property type="component" value="Unassembled WGS sequence"/>
</dbReference>
<name>A0A497XPC1_9AQUI</name>